<comment type="caution">
    <text evidence="3">The sequence shown here is derived from an EMBL/GenBank/DDBJ whole genome shotgun (WGS) entry which is preliminary data.</text>
</comment>
<dbReference type="Pfam" id="PF20061">
    <property type="entry name" value="DUF6460"/>
    <property type="match status" value="1"/>
</dbReference>
<evidence type="ECO:0000313" key="4">
    <source>
        <dbReference type="Proteomes" id="UP001549086"/>
    </source>
</evidence>
<proteinExistence type="predicted"/>
<reference evidence="3 4" key="1">
    <citation type="submission" date="2024-06" db="EMBL/GenBank/DDBJ databases">
        <title>Genomic Encyclopedia of Type Strains, Phase IV (KMG-IV): sequencing the most valuable type-strain genomes for metagenomic binning, comparative biology and taxonomic classification.</title>
        <authorList>
            <person name="Goeker M."/>
        </authorList>
    </citation>
    <scope>NUCLEOTIDE SEQUENCE [LARGE SCALE GENOMIC DNA]</scope>
    <source>
        <strain evidence="3 4">DSM 23649</strain>
    </source>
</reference>
<accession>A0ABV2HI07</accession>
<evidence type="ECO:0000256" key="1">
    <source>
        <dbReference type="SAM" id="Phobius"/>
    </source>
</evidence>
<keyword evidence="1" id="KW-0812">Transmembrane</keyword>
<protein>
    <recommendedName>
        <fullName evidence="2">DUF6460 domain-containing protein</fullName>
    </recommendedName>
</protein>
<sequence length="91" mass="10313">MSNSLRKFLGGNLKPIIIKLFIFSFLVGILLKAIGYTPLDLIKTITKLSKSLLEYLWETGFATFTNFFHVIMTGALIVVPIFLFLCILNKK</sequence>
<keyword evidence="1" id="KW-1133">Transmembrane helix</keyword>
<dbReference type="Proteomes" id="UP001549086">
    <property type="component" value="Unassembled WGS sequence"/>
</dbReference>
<dbReference type="InterPro" id="IPR045594">
    <property type="entry name" value="DUF6460"/>
</dbReference>
<evidence type="ECO:0000259" key="2">
    <source>
        <dbReference type="Pfam" id="PF20061"/>
    </source>
</evidence>
<feature type="transmembrane region" description="Helical" evidence="1">
    <location>
        <begin position="20"/>
        <end position="39"/>
    </location>
</feature>
<feature type="transmembrane region" description="Helical" evidence="1">
    <location>
        <begin position="67"/>
        <end position="88"/>
    </location>
</feature>
<keyword evidence="4" id="KW-1185">Reference proteome</keyword>
<feature type="domain" description="DUF6460" evidence="2">
    <location>
        <begin position="56"/>
        <end position="88"/>
    </location>
</feature>
<dbReference type="EMBL" id="JBEPLI010000015">
    <property type="protein sequence ID" value="MET3590188.1"/>
    <property type="molecule type" value="Genomic_DNA"/>
</dbReference>
<evidence type="ECO:0000313" key="3">
    <source>
        <dbReference type="EMBL" id="MET3590188.1"/>
    </source>
</evidence>
<keyword evidence="1" id="KW-0472">Membrane</keyword>
<name>A0ABV2HI07_9HYPH</name>
<dbReference type="RefSeq" id="WP_354190351.1">
    <property type="nucleotide sequence ID" value="NZ_JBEPLI010000015.1"/>
</dbReference>
<organism evidence="3 4">
    <name type="scientific">Bartonella silvatica</name>
    <dbReference type="NCBI Taxonomy" id="357760"/>
    <lineage>
        <taxon>Bacteria</taxon>
        <taxon>Pseudomonadati</taxon>
        <taxon>Pseudomonadota</taxon>
        <taxon>Alphaproteobacteria</taxon>
        <taxon>Hyphomicrobiales</taxon>
        <taxon>Bartonellaceae</taxon>
        <taxon>Bartonella</taxon>
    </lineage>
</organism>
<gene>
    <name evidence="3" type="ORF">ABID23_001289</name>
</gene>